<evidence type="ECO:0000256" key="5">
    <source>
        <dbReference type="ARBA" id="ARBA00022970"/>
    </source>
</evidence>
<dbReference type="RefSeq" id="XP_068353873.1">
    <property type="nucleotide sequence ID" value="XM_068508514.1"/>
</dbReference>
<proteinExistence type="inferred from homology"/>
<dbReference type="Proteomes" id="UP000179807">
    <property type="component" value="Unassembled WGS sequence"/>
</dbReference>
<keyword evidence="12" id="KW-1185">Reference proteome</keyword>
<keyword evidence="3" id="KW-0813">Transport</keyword>
<comment type="caution">
    <text evidence="11">The sequence shown here is derived from an EMBL/GenBank/DDBJ whole genome shotgun (WGS) entry which is preliminary data.</text>
</comment>
<keyword evidence="6 9" id="KW-1133">Transmembrane helix</keyword>
<dbReference type="GO" id="GO:0015179">
    <property type="term" value="F:L-amino acid transmembrane transporter activity"/>
    <property type="evidence" value="ECO:0007669"/>
    <property type="project" value="TreeGrafter"/>
</dbReference>
<comment type="similarity">
    <text evidence="2">Belongs to the amino acid/polyamine transporter 2 family.</text>
</comment>
<dbReference type="GO" id="GO:0016020">
    <property type="term" value="C:membrane"/>
    <property type="evidence" value="ECO:0007669"/>
    <property type="project" value="UniProtKB-SubCell"/>
</dbReference>
<evidence type="ECO:0000256" key="3">
    <source>
        <dbReference type="ARBA" id="ARBA00022448"/>
    </source>
</evidence>
<evidence type="ECO:0000313" key="11">
    <source>
        <dbReference type="EMBL" id="OHT00737.1"/>
    </source>
</evidence>
<feature type="region of interest" description="Disordered" evidence="8">
    <location>
        <begin position="1"/>
        <end position="83"/>
    </location>
</feature>
<feature type="transmembrane region" description="Helical" evidence="9">
    <location>
        <begin position="422"/>
        <end position="444"/>
    </location>
</feature>
<evidence type="ECO:0000256" key="7">
    <source>
        <dbReference type="ARBA" id="ARBA00023136"/>
    </source>
</evidence>
<feature type="transmembrane region" description="Helical" evidence="9">
    <location>
        <begin position="311"/>
        <end position="335"/>
    </location>
</feature>
<dbReference type="PANTHER" id="PTHR22950">
    <property type="entry name" value="AMINO ACID TRANSPORTER"/>
    <property type="match status" value="1"/>
</dbReference>
<feature type="transmembrane region" description="Helical" evidence="9">
    <location>
        <begin position="95"/>
        <end position="114"/>
    </location>
</feature>
<evidence type="ECO:0000256" key="6">
    <source>
        <dbReference type="ARBA" id="ARBA00022989"/>
    </source>
</evidence>
<feature type="compositionally biased region" description="Acidic residues" evidence="8">
    <location>
        <begin position="71"/>
        <end position="83"/>
    </location>
</feature>
<feature type="transmembrane region" description="Helical" evidence="9">
    <location>
        <begin position="206"/>
        <end position="224"/>
    </location>
</feature>
<reference evidence="11" key="1">
    <citation type="submission" date="2016-10" db="EMBL/GenBank/DDBJ databases">
        <authorList>
            <person name="Benchimol M."/>
            <person name="Almeida L.G."/>
            <person name="Vasconcelos A.T."/>
            <person name="Perreira-Neves A."/>
            <person name="Rosa I.A."/>
            <person name="Tasca T."/>
            <person name="Bogo M.R."/>
            <person name="de Souza W."/>
        </authorList>
    </citation>
    <scope>NUCLEOTIDE SEQUENCE [LARGE SCALE GENOMIC DNA]</scope>
    <source>
        <strain evidence="11">K</strain>
    </source>
</reference>
<feature type="transmembrane region" description="Helical" evidence="9">
    <location>
        <begin position="236"/>
        <end position="256"/>
    </location>
</feature>
<comment type="subcellular location">
    <subcellularLocation>
        <location evidence="1">Membrane</location>
        <topology evidence="1">Multi-pass membrane protein</topology>
    </subcellularLocation>
</comment>
<feature type="transmembrane region" description="Helical" evidence="9">
    <location>
        <begin position="165"/>
        <end position="186"/>
    </location>
</feature>
<keyword evidence="4 9" id="KW-0812">Transmembrane</keyword>
<accession>A0A1J4JNN7</accession>
<dbReference type="EMBL" id="MLAK01000940">
    <property type="protein sequence ID" value="OHT00737.1"/>
    <property type="molecule type" value="Genomic_DNA"/>
</dbReference>
<evidence type="ECO:0000259" key="10">
    <source>
        <dbReference type="Pfam" id="PF01490"/>
    </source>
</evidence>
<feature type="compositionally biased region" description="Acidic residues" evidence="8">
    <location>
        <begin position="20"/>
        <end position="37"/>
    </location>
</feature>
<keyword evidence="7 9" id="KW-0472">Membrane</keyword>
<name>A0A1J4JNN7_9EUKA</name>
<dbReference type="InterPro" id="IPR013057">
    <property type="entry name" value="AA_transpt_TM"/>
</dbReference>
<dbReference type="AlphaFoldDB" id="A0A1J4JNN7"/>
<dbReference type="GeneID" id="94843218"/>
<feature type="transmembrane region" description="Helical" evidence="9">
    <location>
        <begin position="399"/>
        <end position="416"/>
    </location>
</feature>
<organism evidence="11 12">
    <name type="scientific">Tritrichomonas foetus</name>
    <dbReference type="NCBI Taxonomy" id="1144522"/>
    <lineage>
        <taxon>Eukaryota</taxon>
        <taxon>Metamonada</taxon>
        <taxon>Parabasalia</taxon>
        <taxon>Tritrichomonadida</taxon>
        <taxon>Tritrichomonadidae</taxon>
        <taxon>Tritrichomonas</taxon>
    </lineage>
</organism>
<protein>
    <submittedName>
        <fullName evidence="11">Transmembrane amino acid transporter protein</fullName>
    </submittedName>
</protein>
<dbReference type="VEuPathDB" id="TrichDB:TRFO_32463"/>
<sequence>MELEENYNQSSAIYGTINDNEVDVEGAPDDVQSDPEIQEEKSSSNGNSSDKKGKGKSKKQKQPTLGPDGLPIEEVEEEEEEGEEKVLRVRRCATIMNILNSLLGAGILSVPHSFVYCGIIPSLVMLIIIAILSHIGTVMTMKLARRKEAVNLDDLAFKILGKFGSIAISICSMLFCISCMVGYLVICSNTIISWFEAGGIAIADKLWKRFILIIVYGCCFPMAFTLPRNIGFLAPFSYMTFCCICFFILAICIKAAQALPYPDELQPNIILGKFDMGVFSAISIYGLAFALPVVILPLVKPYNPDLYKRSVVSFSSTLLCFLCVVLPGILGYLIFGDKTENIILDNFGSKDVLIIVVRAAFFIVVSFSYPCIGQSIMASWSSIIWKDSDQGNLPVLKRVVVLLFTNIIPGVVAIFLPNAGPALSIGGAFGGCMVDFFFPALMWIRISKKPLYHWQNLICMLFALFGLVSAAIATYQAIVDAIRAFSS</sequence>
<feature type="domain" description="Amino acid transporter transmembrane" evidence="10">
    <location>
        <begin position="94"/>
        <end position="478"/>
    </location>
</feature>
<feature type="transmembrane region" description="Helical" evidence="9">
    <location>
        <begin position="456"/>
        <end position="478"/>
    </location>
</feature>
<evidence type="ECO:0000313" key="12">
    <source>
        <dbReference type="Proteomes" id="UP000179807"/>
    </source>
</evidence>
<evidence type="ECO:0000256" key="2">
    <source>
        <dbReference type="ARBA" id="ARBA00008066"/>
    </source>
</evidence>
<keyword evidence="5" id="KW-0029">Amino-acid transport</keyword>
<feature type="transmembrane region" description="Helical" evidence="9">
    <location>
        <begin position="120"/>
        <end position="144"/>
    </location>
</feature>
<feature type="transmembrane region" description="Helical" evidence="9">
    <location>
        <begin position="276"/>
        <end position="299"/>
    </location>
</feature>
<gene>
    <name evidence="11" type="ORF">TRFO_32463</name>
</gene>
<dbReference type="OrthoDB" id="28208at2759"/>
<evidence type="ECO:0000256" key="9">
    <source>
        <dbReference type="SAM" id="Phobius"/>
    </source>
</evidence>
<evidence type="ECO:0000256" key="4">
    <source>
        <dbReference type="ARBA" id="ARBA00022692"/>
    </source>
</evidence>
<dbReference type="PANTHER" id="PTHR22950:SF458">
    <property type="entry name" value="SODIUM-COUPLED NEUTRAL AMINO ACID TRANSPORTER 11-RELATED"/>
    <property type="match status" value="1"/>
</dbReference>
<feature type="compositionally biased region" description="Polar residues" evidence="8">
    <location>
        <begin position="1"/>
        <end position="19"/>
    </location>
</feature>
<evidence type="ECO:0000256" key="8">
    <source>
        <dbReference type="SAM" id="MobiDB-lite"/>
    </source>
</evidence>
<dbReference type="Pfam" id="PF01490">
    <property type="entry name" value="Aa_trans"/>
    <property type="match status" value="1"/>
</dbReference>
<feature type="transmembrane region" description="Helical" evidence="9">
    <location>
        <begin position="355"/>
        <end position="378"/>
    </location>
</feature>
<evidence type="ECO:0000256" key="1">
    <source>
        <dbReference type="ARBA" id="ARBA00004141"/>
    </source>
</evidence>